<gene>
    <name evidence="2" type="ORF">PACLA_8A040634</name>
</gene>
<evidence type="ECO:0000313" key="3">
    <source>
        <dbReference type="Proteomes" id="UP001152795"/>
    </source>
</evidence>
<dbReference type="PANTHER" id="PTHR31511:SF12">
    <property type="entry name" value="RHO TERMINATION FACTOR N-TERMINAL DOMAIN-CONTAINING PROTEIN"/>
    <property type="match status" value="1"/>
</dbReference>
<dbReference type="EMBL" id="CACRXK020002959">
    <property type="protein sequence ID" value="CAB3996841.1"/>
    <property type="molecule type" value="Genomic_DNA"/>
</dbReference>
<evidence type="ECO:0000313" key="2">
    <source>
        <dbReference type="EMBL" id="CAB3996841.1"/>
    </source>
</evidence>
<dbReference type="Proteomes" id="UP001152795">
    <property type="component" value="Unassembled WGS sequence"/>
</dbReference>
<keyword evidence="3" id="KW-1185">Reference proteome</keyword>
<dbReference type="AlphaFoldDB" id="A0A6S7HPM1"/>
<sequence>MRKKVVKLYNDSKEEEEEDHWHDAREHQDEQWYDTNPEEKLAPILSKHGIKKKVKKVPKAWWWVEAPKGGGWRLRVGEFRPLRVKCHMPLPKPIDKKKAIINMKNTDDECFKWAVTRALNPVEHNPERISKELKEHTKELNWEGTEFPTPLSNIKKFVRK</sequence>
<organism evidence="2 3">
    <name type="scientific">Paramuricea clavata</name>
    <name type="common">Red gorgonian</name>
    <name type="synonym">Violescent sea-whip</name>
    <dbReference type="NCBI Taxonomy" id="317549"/>
    <lineage>
        <taxon>Eukaryota</taxon>
        <taxon>Metazoa</taxon>
        <taxon>Cnidaria</taxon>
        <taxon>Anthozoa</taxon>
        <taxon>Octocorallia</taxon>
        <taxon>Malacalcyonacea</taxon>
        <taxon>Plexauridae</taxon>
        <taxon>Paramuricea</taxon>
    </lineage>
</organism>
<name>A0A6S7HPM1_PARCT</name>
<protein>
    <submittedName>
        <fullName evidence="2">Uncharacterized protein</fullName>
    </submittedName>
</protein>
<reference evidence="2" key="1">
    <citation type="submission" date="2020-04" db="EMBL/GenBank/DDBJ databases">
        <authorList>
            <person name="Alioto T."/>
            <person name="Alioto T."/>
            <person name="Gomez Garrido J."/>
        </authorList>
    </citation>
    <scope>NUCLEOTIDE SEQUENCE</scope>
    <source>
        <strain evidence="2">A484AB</strain>
    </source>
</reference>
<evidence type="ECO:0000256" key="1">
    <source>
        <dbReference type="SAM" id="MobiDB-lite"/>
    </source>
</evidence>
<feature type="compositionally biased region" description="Basic and acidic residues" evidence="1">
    <location>
        <begin position="19"/>
        <end position="30"/>
    </location>
</feature>
<accession>A0A6S7HPM1</accession>
<comment type="caution">
    <text evidence="2">The sequence shown here is derived from an EMBL/GenBank/DDBJ whole genome shotgun (WGS) entry which is preliminary data.</text>
</comment>
<dbReference type="PANTHER" id="PTHR31511">
    <property type="entry name" value="PROTEIN CBG23764"/>
    <property type="match status" value="1"/>
</dbReference>
<feature type="region of interest" description="Disordered" evidence="1">
    <location>
        <begin position="1"/>
        <end position="36"/>
    </location>
</feature>
<dbReference type="OrthoDB" id="2419425at2759"/>
<proteinExistence type="predicted"/>